<accession>A0A182UH39</accession>
<dbReference type="VEuPathDB" id="VectorBase:AMEC020297"/>
<evidence type="ECO:0000313" key="3">
    <source>
        <dbReference type="Proteomes" id="UP000075902"/>
    </source>
</evidence>
<proteinExistence type="predicted"/>
<reference evidence="2" key="2">
    <citation type="submission" date="2020-05" db="UniProtKB">
        <authorList>
            <consortium name="EnsemblMetazoa"/>
        </authorList>
    </citation>
    <scope>IDENTIFICATION</scope>
    <source>
        <strain evidence="2">CM1001059</strain>
    </source>
</reference>
<name>A0A182UH39_9DIPT</name>
<organism evidence="2 3">
    <name type="scientific">Anopheles melas</name>
    <dbReference type="NCBI Taxonomy" id="34690"/>
    <lineage>
        <taxon>Eukaryota</taxon>
        <taxon>Metazoa</taxon>
        <taxon>Ecdysozoa</taxon>
        <taxon>Arthropoda</taxon>
        <taxon>Hexapoda</taxon>
        <taxon>Insecta</taxon>
        <taxon>Pterygota</taxon>
        <taxon>Neoptera</taxon>
        <taxon>Endopterygota</taxon>
        <taxon>Diptera</taxon>
        <taxon>Nematocera</taxon>
        <taxon>Culicoidea</taxon>
        <taxon>Culicidae</taxon>
        <taxon>Anophelinae</taxon>
        <taxon>Anopheles</taxon>
    </lineage>
</organism>
<keyword evidence="1" id="KW-1133">Transmembrane helix</keyword>
<dbReference type="EnsemblMetazoa" id="AMEC020297-RA">
    <property type="protein sequence ID" value="AMEC020297-PA"/>
    <property type="gene ID" value="AMEC020297"/>
</dbReference>
<keyword evidence="1" id="KW-0812">Transmembrane</keyword>
<protein>
    <submittedName>
        <fullName evidence="2">Uncharacterized protein</fullName>
    </submittedName>
</protein>
<evidence type="ECO:0000313" key="2">
    <source>
        <dbReference type="EnsemblMetazoa" id="AMEC020297-PA"/>
    </source>
</evidence>
<keyword evidence="1" id="KW-0472">Membrane</keyword>
<dbReference type="AlphaFoldDB" id="A0A182UH39"/>
<sequence>MTSVDYQLDSPTSRFARRASDEPAKEATIIYHTAALSILQITYDAAWLAGAVYLRKGKMGRIFLCHSTLEYGDIEKSAHTMDNVSSRCSRRLPRAGRGALAVVHRDRVILTNFV</sequence>
<reference evidence="3" key="1">
    <citation type="submission" date="2014-01" db="EMBL/GenBank/DDBJ databases">
        <title>The Genome Sequence of Anopheles melas CM1001059_A (V2).</title>
        <authorList>
            <consortium name="The Broad Institute Genomics Platform"/>
            <person name="Neafsey D.E."/>
            <person name="Besansky N."/>
            <person name="Howell P."/>
            <person name="Walton C."/>
            <person name="Young S.K."/>
            <person name="Zeng Q."/>
            <person name="Gargeya S."/>
            <person name="Fitzgerald M."/>
            <person name="Haas B."/>
            <person name="Abouelleil A."/>
            <person name="Allen A.W."/>
            <person name="Alvarado L."/>
            <person name="Arachchi H.M."/>
            <person name="Berlin A.M."/>
            <person name="Chapman S.B."/>
            <person name="Gainer-Dewar J."/>
            <person name="Goldberg J."/>
            <person name="Griggs A."/>
            <person name="Gujja S."/>
            <person name="Hansen M."/>
            <person name="Howarth C."/>
            <person name="Imamovic A."/>
            <person name="Ireland A."/>
            <person name="Larimer J."/>
            <person name="McCowan C."/>
            <person name="Murphy C."/>
            <person name="Pearson M."/>
            <person name="Poon T.W."/>
            <person name="Priest M."/>
            <person name="Roberts A."/>
            <person name="Saif S."/>
            <person name="Shea T."/>
            <person name="Sisk P."/>
            <person name="Sykes S."/>
            <person name="Wortman J."/>
            <person name="Nusbaum C."/>
            <person name="Birren B."/>
        </authorList>
    </citation>
    <scope>NUCLEOTIDE SEQUENCE [LARGE SCALE GENOMIC DNA]</scope>
    <source>
        <strain evidence="3">CM1001059</strain>
    </source>
</reference>
<dbReference type="Proteomes" id="UP000075902">
    <property type="component" value="Unassembled WGS sequence"/>
</dbReference>
<keyword evidence="3" id="KW-1185">Reference proteome</keyword>
<feature type="transmembrane region" description="Helical" evidence="1">
    <location>
        <begin position="29"/>
        <end position="54"/>
    </location>
</feature>
<evidence type="ECO:0000256" key="1">
    <source>
        <dbReference type="SAM" id="Phobius"/>
    </source>
</evidence>